<gene>
    <name evidence="2" type="primary">yunB</name>
    <name evidence="2" type="ORF">WY13_02615</name>
</gene>
<dbReference type="PIRSF" id="PIRSF021383">
    <property type="entry name" value="YunB"/>
    <property type="match status" value="1"/>
</dbReference>
<evidence type="ECO:0000256" key="1">
    <source>
        <dbReference type="SAM" id="Phobius"/>
    </source>
</evidence>
<accession>A0A162KVP3</accession>
<comment type="caution">
    <text evidence="2">The sequence shown here is derived from an EMBL/GenBank/DDBJ whole genome shotgun (WGS) entry which is preliminary data.</text>
</comment>
<dbReference type="EMBL" id="LITT01000035">
    <property type="protein sequence ID" value="OAA84716.1"/>
    <property type="molecule type" value="Genomic_DNA"/>
</dbReference>
<proteinExistence type="predicted"/>
<keyword evidence="1" id="KW-1133">Transmembrane helix</keyword>
<dbReference type="Pfam" id="PF09560">
    <property type="entry name" value="Spore_YunB"/>
    <property type="match status" value="1"/>
</dbReference>
<evidence type="ECO:0000313" key="3">
    <source>
        <dbReference type="Proteomes" id="UP000077407"/>
    </source>
</evidence>
<dbReference type="AlphaFoldDB" id="A0A162KVP3"/>
<keyword evidence="1" id="KW-0812">Transmembrane</keyword>
<dbReference type="PATRIC" id="fig|1538.10.peg.2510"/>
<reference evidence="2 3" key="1">
    <citation type="journal article" date="2015" name="Biotechnol. Bioeng.">
        <title>Genome sequence and phenotypic characterization of Caulobacter segnis.</title>
        <authorList>
            <person name="Patel S."/>
            <person name="Fletcher B."/>
            <person name="Scott D.C."/>
            <person name="Ely B."/>
        </authorList>
    </citation>
    <scope>NUCLEOTIDE SEQUENCE [LARGE SCALE GENOMIC DNA]</scope>
    <source>
        <strain evidence="2 3">ERI-2</strain>
    </source>
</reference>
<name>A0A162KVP3_9CLOT</name>
<organism evidence="2 3">
    <name type="scientific">Clostridium ljungdahlii</name>
    <dbReference type="NCBI Taxonomy" id="1538"/>
    <lineage>
        <taxon>Bacteria</taxon>
        <taxon>Bacillati</taxon>
        <taxon>Bacillota</taxon>
        <taxon>Clostridia</taxon>
        <taxon>Eubacteriales</taxon>
        <taxon>Clostridiaceae</taxon>
        <taxon>Clostridium</taxon>
    </lineage>
</organism>
<evidence type="ECO:0000313" key="2">
    <source>
        <dbReference type="EMBL" id="OAA84716.1"/>
    </source>
</evidence>
<feature type="transmembrane region" description="Helical" evidence="1">
    <location>
        <begin position="28"/>
        <end position="46"/>
    </location>
</feature>
<dbReference type="InterPro" id="IPR014197">
    <property type="entry name" value="Sporulation_prot_YunB"/>
</dbReference>
<protein>
    <submittedName>
        <fullName evidence="2">Sporulation protein YunB</fullName>
    </submittedName>
</protein>
<dbReference type="Proteomes" id="UP000077407">
    <property type="component" value="Unassembled WGS sequence"/>
</dbReference>
<dbReference type="NCBIfam" id="TIGR02832">
    <property type="entry name" value="spo_yunB"/>
    <property type="match status" value="1"/>
</dbReference>
<keyword evidence="1" id="KW-0472">Membrane</keyword>
<sequence length="237" mass="26737">MSYIYYVSNHKDVEEIKKFKVPIKKMKIVLIISVITLFTVMCLYFVNSRITPAIITASDVEIRAVVTQTINSVIMQEYSKQFSYKDIIQVEKDKEDNIVMVRADTLKMNKIACDVALESQNKLRNVGKVGLKIPMGYIMKNNLLAFFGPSITIKMQPIGYIETKYLSSFESAGINQSRHKISVQVKTNMRVMIPFGSEDIQVKNEVPISETIIVGKVPETAIDLGLDKTGVKLKSSN</sequence>